<gene>
    <name evidence="2" type="primary">LOC106819826</name>
</gene>
<dbReference type="InterPro" id="IPR000884">
    <property type="entry name" value="TSP1_rpt"/>
</dbReference>
<dbReference type="RefSeq" id="XP_014679892.1">
    <property type="nucleotide sequence ID" value="XM_014824406.1"/>
</dbReference>
<dbReference type="SUPFAM" id="SSF82895">
    <property type="entry name" value="TSP-1 type 1 repeat"/>
    <property type="match status" value="1"/>
</dbReference>
<organism evidence="1 2">
    <name type="scientific">Priapulus caudatus</name>
    <name type="common">Priapulid worm</name>
    <dbReference type="NCBI Taxonomy" id="37621"/>
    <lineage>
        <taxon>Eukaryota</taxon>
        <taxon>Metazoa</taxon>
        <taxon>Ecdysozoa</taxon>
        <taxon>Scalidophora</taxon>
        <taxon>Priapulida</taxon>
        <taxon>Priapulimorpha</taxon>
        <taxon>Priapulimorphida</taxon>
        <taxon>Priapulidae</taxon>
        <taxon>Priapulus</taxon>
    </lineage>
</organism>
<reference evidence="2" key="1">
    <citation type="submission" date="2025-08" db="UniProtKB">
        <authorList>
            <consortium name="RefSeq"/>
        </authorList>
    </citation>
    <scope>IDENTIFICATION</scope>
</reference>
<sequence>EAVWSIWSACSVRCGIGVRTRTQYCVGTSRYACIDRLTRRNKFERGIWKNSCSYGDSAVVVCLTFGLKQTSASCIFTEVVSHALVASEFYSYWDSDCPAGHVRYIDCFGMRQKDGTCRPNGRYGGWTDWRNLSAEFSTCMCERGAPLTGIADVDVNTTATSVVDDSPVPVSRYRFCTSPPPLPHPLMKKLYCQGSMFAEGVGCEALLCNGTNCNDLHYKVRGGATD</sequence>
<keyword evidence="1" id="KW-1185">Reference proteome</keyword>
<dbReference type="GeneID" id="106819826"/>
<feature type="non-terminal residue" evidence="2">
    <location>
        <position position="1"/>
    </location>
</feature>
<dbReference type="Proteomes" id="UP000695022">
    <property type="component" value="Unplaced"/>
</dbReference>
<accession>A0ABM1F621</accession>
<protein>
    <submittedName>
        <fullName evidence="2">Uncharacterized protein LOC106819826</fullName>
    </submittedName>
</protein>
<evidence type="ECO:0000313" key="2">
    <source>
        <dbReference type="RefSeq" id="XP_014679892.1"/>
    </source>
</evidence>
<proteinExistence type="predicted"/>
<name>A0ABM1F621_PRICU</name>
<dbReference type="PROSITE" id="PS50092">
    <property type="entry name" value="TSP1"/>
    <property type="match status" value="1"/>
</dbReference>
<dbReference type="InterPro" id="IPR036383">
    <property type="entry name" value="TSP1_rpt_sf"/>
</dbReference>
<evidence type="ECO:0000313" key="1">
    <source>
        <dbReference type="Proteomes" id="UP000695022"/>
    </source>
</evidence>
<dbReference type="Gene3D" id="2.20.100.10">
    <property type="entry name" value="Thrombospondin type-1 (TSP1) repeat"/>
    <property type="match status" value="1"/>
</dbReference>
<dbReference type="Pfam" id="PF00090">
    <property type="entry name" value="TSP_1"/>
    <property type="match status" value="1"/>
</dbReference>